<evidence type="ECO:0000256" key="5">
    <source>
        <dbReference type="RuleBase" id="RU362059"/>
    </source>
</evidence>
<organism evidence="6">
    <name type="scientific">Culicoides sonorensis</name>
    <name type="common">Biting midge</name>
    <dbReference type="NCBI Taxonomy" id="179676"/>
    <lineage>
        <taxon>Eukaryota</taxon>
        <taxon>Metazoa</taxon>
        <taxon>Ecdysozoa</taxon>
        <taxon>Arthropoda</taxon>
        <taxon>Hexapoda</taxon>
        <taxon>Insecta</taxon>
        <taxon>Pterygota</taxon>
        <taxon>Neoptera</taxon>
        <taxon>Endopterygota</taxon>
        <taxon>Diptera</taxon>
        <taxon>Nematocera</taxon>
        <taxon>Chironomoidea</taxon>
        <taxon>Ceratopogonidae</taxon>
        <taxon>Ceratopogoninae</taxon>
        <taxon>Culicoides</taxon>
        <taxon>Monoculicoides</taxon>
    </lineage>
</organism>
<comment type="catalytic activity">
    <reaction evidence="5">
        <text>glucuronate acceptor + UDP-alpha-D-glucuronate = acceptor beta-D-glucuronoside + UDP + H(+)</text>
        <dbReference type="Rhea" id="RHEA:21032"/>
        <dbReference type="ChEBI" id="CHEBI:15378"/>
        <dbReference type="ChEBI" id="CHEBI:58052"/>
        <dbReference type="ChEBI" id="CHEBI:58223"/>
        <dbReference type="ChEBI" id="CHEBI:132367"/>
        <dbReference type="ChEBI" id="CHEBI:132368"/>
        <dbReference type="EC" id="2.4.1.17"/>
    </reaction>
</comment>
<dbReference type="OMA" id="WVNDASE"/>
<keyword evidence="5" id="KW-0812">Transmembrane</keyword>
<evidence type="ECO:0000256" key="4">
    <source>
        <dbReference type="RuleBase" id="RU003718"/>
    </source>
</evidence>
<keyword evidence="2 4" id="KW-0328">Glycosyltransferase</keyword>
<keyword evidence="3 4" id="KW-0808">Transferase</keyword>
<sequence length="314" mass="36312">MWNNKDVFAELFPNSKSNLRETVRHSVQLVLMNSHFTVNKPLPYMTNMIEVGGLHIPDTLNPLPDPLKRFMDEAATGVIYFCMGSTLKLNDLELDKKLSIINALKKSSMRIVIKWDDEATLNELTPNSKFYVSNWLPQNEILAHPNVRAYVTHGGILSTTEAIFYGIPIVGMPIFTDQRHNIKTFVDLGIAVQVDYDKLSVESLSDAIKRVTGDKKFIENVKELSKRYRDRPMTPVKTAQYWVEYVMRYKKQDFMISPATSLNLVEYFNWDVYLTFLVLFLFGAYCNWKIFKWSVKKVCGNIQITSIQDHLIHI</sequence>
<dbReference type="InterPro" id="IPR035595">
    <property type="entry name" value="UDP_glycos_trans_CS"/>
</dbReference>
<comment type="subcellular location">
    <subcellularLocation>
        <location evidence="5">Membrane</location>
        <topology evidence="5">Single-pass membrane protein</topology>
    </subcellularLocation>
</comment>
<dbReference type="GO" id="GO:0016020">
    <property type="term" value="C:membrane"/>
    <property type="evidence" value="ECO:0007669"/>
    <property type="project" value="UniProtKB-SubCell"/>
</dbReference>
<protein>
    <recommendedName>
        <fullName evidence="5">UDP-glucuronosyltransferase</fullName>
        <ecNumber evidence="5">2.4.1.17</ecNumber>
    </recommendedName>
</protein>
<evidence type="ECO:0000256" key="1">
    <source>
        <dbReference type="ARBA" id="ARBA00009995"/>
    </source>
</evidence>
<comment type="similarity">
    <text evidence="1 4">Belongs to the UDP-glycosyltransferase family.</text>
</comment>
<name>A0A336MS21_CULSO</name>
<evidence type="ECO:0000256" key="2">
    <source>
        <dbReference type="ARBA" id="ARBA00022676"/>
    </source>
</evidence>
<accession>A0A336MS21</accession>
<gene>
    <name evidence="6" type="primary">CSON004228</name>
</gene>
<dbReference type="PANTHER" id="PTHR48043:SF159">
    <property type="entry name" value="EG:EG0003.4 PROTEIN-RELATED"/>
    <property type="match status" value="1"/>
</dbReference>
<dbReference type="SUPFAM" id="SSF53756">
    <property type="entry name" value="UDP-Glycosyltransferase/glycogen phosphorylase"/>
    <property type="match status" value="1"/>
</dbReference>
<proteinExistence type="inferred from homology"/>
<feature type="transmembrane region" description="Helical" evidence="5">
    <location>
        <begin position="267"/>
        <end position="288"/>
    </location>
</feature>
<dbReference type="CDD" id="cd03784">
    <property type="entry name" value="GT1_Gtf-like"/>
    <property type="match status" value="1"/>
</dbReference>
<dbReference type="InterPro" id="IPR002213">
    <property type="entry name" value="UDP_glucos_trans"/>
</dbReference>
<evidence type="ECO:0000313" key="6">
    <source>
        <dbReference type="EMBL" id="SSX31899.1"/>
    </source>
</evidence>
<dbReference type="PROSITE" id="PS00375">
    <property type="entry name" value="UDPGT"/>
    <property type="match status" value="1"/>
</dbReference>
<dbReference type="AlphaFoldDB" id="A0A336MS21"/>
<dbReference type="FunFam" id="3.40.50.2000:FF:000050">
    <property type="entry name" value="UDP-glucuronosyltransferase"/>
    <property type="match status" value="1"/>
</dbReference>
<keyword evidence="5" id="KW-1133">Transmembrane helix</keyword>
<dbReference type="InterPro" id="IPR050271">
    <property type="entry name" value="UDP-glycosyltransferase"/>
</dbReference>
<dbReference type="EC" id="2.4.1.17" evidence="5"/>
<dbReference type="GO" id="GO:0015020">
    <property type="term" value="F:glucuronosyltransferase activity"/>
    <property type="evidence" value="ECO:0007669"/>
    <property type="project" value="UniProtKB-EC"/>
</dbReference>
<keyword evidence="5" id="KW-0472">Membrane</keyword>
<reference evidence="6" key="1">
    <citation type="submission" date="2018-07" db="EMBL/GenBank/DDBJ databases">
        <authorList>
            <person name="Quirk P.G."/>
            <person name="Krulwich T.A."/>
        </authorList>
    </citation>
    <scope>NUCLEOTIDE SEQUENCE</scope>
</reference>
<dbReference type="Gene3D" id="3.40.50.2000">
    <property type="entry name" value="Glycogen Phosphorylase B"/>
    <property type="match status" value="1"/>
</dbReference>
<dbReference type="EMBL" id="UFQT01001821">
    <property type="protein sequence ID" value="SSX31899.1"/>
    <property type="molecule type" value="Genomic_DNA"/>
</dbReference>
<evidence type="ECO:0000256" key="3">
    <source>
        <dbReference type="ARBA" id="ARBA00022679"/>
    </source>
</evidence>
<dbReference type="Pfam" id="PF00201">
    <property type="entry name" value="UDPGT"/>
    <property type="match status" value="1"/>
</dbReference>
<dbReference type="VEuPathDB" id="VectorBase:CSON004228"/>
<dbReference type="PANTHER" id="PTHR48043">
    <property type="entry name" value="EG:EG0003.4 PROTEIN-RELATED"/>
    <property type="match status" value="1"/>
</dbReference>